<organism evidence="2 3">
    <name type="scientific">Tanacetum coccineum</name>
    <dbReference type="NCBI Taxonomy" id="301880"/>
    <lineage>
        <taxon>Eukaryota</taxon>
        <taxon>Viridiplantae</taxon>
        <taxon>Streptophyta</taxon>
        <taxon>Embryophyta</taxon>
        <taxon>Tracheophyta</taxon>
        <taxon>Spermatophyta</taxon>
        <taxon>Magnoliopsida</taxon>
        <taxon>eudicotyledons</taxon>
        <taxon>Gunneridae</taxon>
        <taxon>Pentapetalae</taxon>
        <taxon>asterids</taxon>
        <taxon>campanulids</taxon>
        <taxon>Asterales</taxon>
        <taxon>Asteraceae</taxon>
        <taxon>Asteroideae</taxon>
        <taxon>Anthemideae</taxon>
        <taxon>Anthemidinae</taxon>
        <taxon>Tanacetum</taxon>
    </lineage>
</organism>
<evidence type="ECO:0000313" key="2">
    <source>
        <dbReference type="EMBL" id="GJS65692.1"/>
    </source>
</evidence>
<feature type="region of interest" description="Disordered" evidence="1">
    <location>
        <begin position="204"/>
        <end position="255"/>
    </location>
</feature>
<dbReference type="Proteomes" id="UP001151760">
    <property type="component" value="Unassembled WGS sequence"/>
</dbReference>
<sequence length="492" mass="56867">MKAILVRESREMEDGLVILDGKWNKDEVIRHEMPRMHWIMFWDSPASVPAVYIQQFWNSMKYDEKTRVYCCQVDEQWFNLSADLFRKALDITPVDPAHPFELPPTGDTVIDFVNQLGKIEQKMWNLKVKGTDVVAYNQRFQELALLCDRMFPEETDKIERYVGGMADLIYSSVCGIEAKNLAEAIEMALNKIRELSLLLKTAETREQEAWPPGQGRRTGLQLRINNNNNRNNNNNNNRNNNNNNNRNNNNPEPKGKLPMSSLLCLECEAPATSKRSPWKNRTGNWQRCSHLCSGVAGIKPRQQLVDGTSKHEEASEDNIGVVEERELLCKIFQVQFGFPKLQFLGHVIDNKAFHVDPSISNPLKIGTLLRHQRRFSVLCACWTEARKPEISTRGCWRVGDDCYTSSASEEPEQVHITFHVSNLNKSWQRTLDVPLDGLQFDDSISLSRGTIESQIRSQTVLNKAYHQLSQVRWNFKRGPEFTWEREDQFRKK</sequence>
<accession>A0ABQ4XKV2</accession>
<dbReference type="PANTHER" id="PTHR16148:SF14">
    <property type="entry name" value="MYND-TYPE DOMAIN-CONTAINING PROTEIN"/>
    <property type="match status" value="1"/>
</dbReference>
<reference evidence="2" key="2">
    <citation type="submission" date="2022-01" db="EMBL/GenBank/DDBJ databases">
        <authorList>
            <person name="Yamashiro T."/>
            <person name="Shiraishi A."/>
            <person name="Satake H."/>
            <person name="Nakayama K."/>
        </authorList>
    </citation>
    <scope>NUCLEOTIDE SEQUENCE</scope>
</reference>
<gene>
    <name evidence="2" type="ORF">Tco_0680256</name>
</gene>
<evidence type="ECO:0000313" key="3">
    <source>
        <dbReference type="Proteomes" id="UP001151760"/>
    </source>
</evidence>
<proteinExistence type="predicted"/>
<reference evidence="2" key="1">
    <citation type="journal article" date="2022" name="Int. J. Mol. Sci.">
        <title>Draft Genome of Tanacetum Coccineum: Genomic Comparison of Closely Related Tanacetum-Family Plants.</title>
        <authorList>
            <person name="Yamashiro T."/>
            <person name="Shiraishi A."/>
            <person name="Nakayama K."/>
            <person name="Satake H."/>
        </authorList>
    </citation>
    <scope>NUCLEOTIDE SEQUENCE</scope>
</reference>
<name>A0ABQ4XKV2_9ASTR</name>
<comment type="caution">
    <text evidence="2">The sequence shown here is derived from an EMBL/GenBank/DDBJ whole genome shotgun (WGS) entry which is preliminary data.</text>
</comment>
<keyword evidence="3" id="KW-1185">Reference proteome</keyword>
<feature type="compositionally biased region" description="Low complexity" evidence="1">
    <location>
        <begin position="225"/>
        <end position="250"/>
    </location>
</feature>
<dbReference type="EMBL" id="BQNB010009595">
    <property type="protein sequence ID" value="GJS65692.1"/>
    <property type="molecule type" value="Genomic_DNA"/>
</dbReference>
<evidence type="ECO:0000256" key="1">
    <source>
        <dbReference type="SAM" id="MobiDB-lite"/>
    </source>
</evidence>
<evidence type="ECO:0008006" key="4">
    <source>
        <dbReference type="Google" id="ProtNLM"/>
    </source>
</evidence>
<protein>
    <recommendedName>
        <fullName evidence="4">Retrotransposon gag domain-containing protein</fullName>
    </recommendedName>
</protein>
<dbReference type="PANTHER" id="PTHR16148">
    <property type="entry name" value="NF-KAPPA-B-REPRESSING FACTOR-RELATED"/>
    <property type="match status" value="1"/>
</dbReference>